<dbReference type="PROSITE" id="PS50977">
    <property type="entry name" value="HTH_TETR_2"/>
    <property type="match status" value="1"/>
</dbReference>
<dbReference type="InterPro" id="IPR011075">
    <property type="entry name" value="TetR_C"/>
</dbReference>
<dbReference type="PANTHER" id="PTHR47506">
    <property type="entry name" value="TRANSCRIPTIONAL REGULATORY PROTEIN"/>
    <property type="match status" value="1"/>
</dbReference>
<feature type="domain" description="HTH tetR-type" evidence="5">
    <location>
        <begin position="6"/>
        <end position="66"/>
    </location>
</feature>
<reference evidence="6 7" key="1">
    <citation type="submission" date="2014-01" db="EMBL/GenBank/DDBJ databases">
        <title>Sulfitobacter donghicola JCM 14565 Genome Sequencing.</title>
        <authorList>
            <person name="Lai Q."/>
            <person name="Hong Z."/>
        </authorList>
    </citation>
    <scope>NUCLEOTIDE SEQUENCE [LARGE SCALE GENOMIC DNA]</scope>
    <source>
        <strain evidence="6 7">JCM 14565</strain>
    </source>
</reference>
<accession>A0A073IJX8</accession>
<evidence type="ECO:0000256" key="2">
    <source>
        <dbReference type="ARBA" id="ARBA00023125"/>
    </source>
</evidence>
<dbReference type="InterPro" id="IPR009057">
    <property type="entry name" value="Homeodomain-like_sf"/>
</dbReference>
<feature type="DNA-binding region" description="H-T-H motif" evidence="4">
    <location>
        <begin position="29"/>
        <end position="48"/>
    </location>
</feature>
<keyword evidence="1" id="KW-0805">Transcription regulation</keyword>
<comment type="caution">
    <text evidence="6">The sequence shown here is derived from an EMBL/GenBank/DDBJ whole genome shotgun (WGS) entry which is preliminary data.</text>
</comment>
<evidence type="ECO:0000256" key="1">
    <source>
        <dbReference type="ARBA" id="ARBA00023015"/>
    </source>
</evidence>
<name>A0A073IJX8_9RHOB</name>
<dbReference type="InterPro" id="IPR036271">
    <property type="entry name" value="Tet_transcr_reg_TetR-rel_C_sf"/>
</dbReference>
<organism evidence="6 7">
    <name type="scientific">Sulfitobacter donghicola DSW-25 = KCTC 12864 = JCM 14565</name>
    <dbReference type="NCBI Taxonomy" id="1300350"/>
    <lineage>
        <taxon>Bacteria</taxon>
        <taxon>Pseudomonadati</taxon>
        <taxon>Pseudomonadota</taxon>
        <taxon>Alphaproteobacteria</taxon>
        <taxon>Rhodobacterales</taxon>
        <taxon>Roseobacteraceae</taxon>
        <taxon>Sulfitobacter</taxon>
    </lineage>
</organism>
<dbReference type="AlphaFoldDB" id="A0A073IJX8"/>
<proteinExistence type="predicted"/>
<dbReference type="InterPro" id="IPR001647">
    <property type="entry name" value="HTH_TetR"/>
</dbReference>
<sequence>MSRAAPYDREKSLDAALSVFWTKGYHATSLKDLETALAMKPGSIYAAFKSKENLYLLALERYFMKSRNGFRKQAENALSPLQILADHLRAFPALDDDDAAKQACMLTKTLVDTRSTDNVLADQTRQYMREMREEFGKVFHAALGKGELPDNADTMRLARRYQANLTALRLEIHQGTKQDELVQLADDMAREVEMLRP</sequence>
<dbReference type="EMBL" id="JAMC01000001">
    <property type="protein sequence ID" value="KEJ90608.1"/>
    <property type="molecule type" value="Genomic_DNA"/>
</dbReference>
<protein>
    <submittedName>
        <fullName evidence="6">TetR family transcriptional regulator</fullName>
    </submittedName>
</protein>
<dbReference type="SUPFAM" id="SSF46689">
    <property type="entry name" value="Homeodomain-like"/>
    <property type="match status" value="1"/>
</dbReference>
<evidence type="ECO:0000313" key="6">
    <source>
        <dbReference type="EMBL" id="KEJ90608.1"/>
    </source>
</evidence>
<dbReference type="STRING" id="1300350.Z948_1579"/>
<dbReference type="Proteomes" id="UP000027734">
    <property type="component" value="Unassembled WGS sequence"/>
</dbReference>
<evidence type="ECO:0000256" key="4">
    <source>
        <dbReference type="PROSITE-ProRule" id="PRU00335"/>
    </source>
</evidence>
<keyword evidence="2 4" id="KW-0238">DNA-binding</keyword>
<keyword evidence="3" id="KW-0804">Transcription</keyword>
<dbReference type="GO" id="GO:0003677">
    <property type="term" value="F:DNA binding"/>
    <property type="evidence" value="ECO:0007669"/>
    <property type="project" value="UniProtKB-UniRule"/>
</dbReference>
<dbReference type="Pfam" id="PF00440">
    <property type="entry name" value="TetR_N"/>
    <property type="match status" value="1"/>
</dbReference>
<dbReference type="OrthoDB" id="9779746at2"/>
<dbReference type="Pfam" id="PF16925">
    <property type="entry name" value="TetR_C_13"/>
    <property type="match status" value="1"/>
</dbReference>
<dbReference type="PANTHER" id="PTHR47506:SF10">
    <property type="entry name" value="TRANSCRIPTIONAL REGULATORY PROTEIN"/>
    <property type="match status" value="1"/>
</dbReference>
<evidence type="ECO:0000256" key="3">
    <source>
        <dbReference type="ARBA" id="ARBA00023163"/>
    </source>
</evidence>
<dbReference type="Gene3D" id="1.10.10.60">
    <property type="entry name" value="Homeodomain-like"/>
    <property type="match status" value="1"/>
</dbReference>
<gene>
    <name evidence="6" type="ORF">DSW25_01460</name>
</gene>
<evidence type="ECO:0000259" key="5">
    <source>
        <dbReference type="PROSITE" id="PS50977"/>
    </source>
</evidence>
<dbReference type="Gene3D" id="1.10.357.10">
    <property type="entry name" value="Tetracycline Repressor, domain 2"/>
    <property type="match status" value="1"/>
</dbReference>
<dbReference type="SUPFAM" id="SSF48498">
    <property type="entry name" value="Tetracyclin repressor-like, C-terminal domain"/>
    <property type="match status" value="1"/>
</dbReference>
<evidence type="ECO:0000313" key="7">
    <source>
        <dbReference type="Proteomes" id="UP000027734"/>
    </source>
</evidence>
<dbReference type="eggNOG" id="COG1309">
    <property type="taxonomic scope" value="Bacteria"/>
</dbReference>
<keyword evidence="7" id="KW-1185">Reference proteome</keyword>
<dbReference type="RefSeq" id="WP_025058986.1">
    <property type="nucleotide sequence ID" value="NZ_JAMC01000001.1"/>
</dbReference>